<sequence length="31" mass="3463">TQMTSPKYSPSLTPQQMTPPEHSPSLTPQHK</sequence>
<evidence type="ECO:0000313" key="2">
    <source>
        <dbReference type="EMBL" id="GAI14704.1"/>
    </source>
</evidence>
<proteinExistence type="predicted"/>
<gene>
    <name evidence="2" type="ORF">S06H3_09236</name>
</gene>
<comment type="caution">
    <text evidence="2">The sequence shown here is derived from an EMBL/GenBank/DDBJ whole genome shotgun (WGS) entry which is preliminary data.</text>
</comment>
<name>X1N7T6_9ZZZZ</name>
<accession>X1N7T6</accession>
<organism evidence="2">
    <name type="scientific">marine sediment metagenome</name>
    <dbReference type="NCBI Taxonomy" id="412755"/>
    <lineage>
        <taxon>unclassified sequences</taxon>
        <taxon>metagenomes</taxon>
        <taxon>ecological metagenomes</taxon>
    </lineage>
</organism>
<feature type="non-terminal residue" evidence="2">
    <location>
        <position position="1"/>
    </location>
</feature>
<evidence type="ECO:0000256" key="1">
    <source>
        <dbReference type="SAM" id="MobiDB-lite"/>
    </source>
</evidence>
<dbReference type="AlphaFoldDB" id="X1N7T6"/>
<protein>
    <submittedName>
        <fullName evidence="2">Uncharacterized protein</fullName>
    </submittedName>
</protein>
<feature type="region of interest" description="Disordered" evidence="1">
    <location>
        <begin position="1"/>
        <end position="31"/>
    </location>
</feature>
<reference evidence="2" key="1">
    <citation type="journal article" date="2014" name="Front. Microbiol.">
        <title>High frequency of phylogenetically diverse reductive dehalogenase-homologous genes in deep subseafloor sedimentary metagenomes.</title>
        <authorList>
            <person name="Kawai M."/>
            <person name="Futagami T."/>
            <person name="Toyoda A."/>
            <person name="Takaki Y."/>
            <person name="Nishi S."/>
            <person name="Hori S."/>
            <person name="Arai W."/>
            <person name="Tsubouchi T."/>
            <person name="Morono Y."/>
            <person name="Uchiyama I."/>
            <person name="Ito T."/>
            <person name="Fujiyama A."/>
            <person name="Inagaki F."/>
            <person name="Takami H."/>
        </authorList>
    </citation>
    <scope>NUCLEOTIDE SEQUENCE</scope>
    <source>
        <strain evidence="2">Expedition CK06-06</strain>
    </source>
</reference>
<dbReference type="EMBL" id="BARV01004030">
    <property type="protein sequence ID" value="GAI14704.1"/>
    <property type="molecule type" value="Genomic_DNA"/>
</dbReference>